<dbReference type="EMBL" id="BNDV01000008">
    <property type="protein sequence ID" value="GHI13405.1"/>
    <property type="molecule type" value="Genomic_DNA"/>
</dbReference>
<keyword evidence="2" id="KW-0067">ATP-binding</keyword>
<feature type="domain" description="HTH luxR-type" evidence="4">
    <location>
        <begin position="934"/>
        <end position="999"/>
    </location>
</feature>
<dbReference type="PANTHER" id="PTHR16305">
    <property type="entry name" value="TESTICULAR SOLUBLE ADENYLYL CYCLASE"/>
    <property type="match status" value="1"/>
</dbReference>
<dbReference type="SMART" id="SM00421">
    <property type="entry name" value="HTH_LUXR"/>
    <property type="match status" value="1"/>
</dbReference>
<gene>
    <name evidence="5" type="ORF">Scinn_28680</name>
</gene>
<dbReference type="PROSITE" id="PS50043">
    <property type="entry name" value="HTH_LUXR_2"/>
    <property type="match status" value="1"/>
</dbReference>
<accession>A0ABQ3NKW8</accession>
<dbReference type="InterPro" id="IPR041664">
    <property type="entry name" value="AAA_16"/>
</dbReference>
<dbReference type="InterPro" id="IPR003593">
    <property type="entry name" value="AAA+_ATPase"/>
</dbReference>
<name>A0ABQ3NKW8_STRVG</name>
<dbReference type="CDD" id="cd06170">
    <property type="entry name" value="LuxR_C_like"/>
    <property type="match status" value="1"/>
</dbReference>
<dbReference type="InterPro" id="IPR036388">
    <property type="entry name" value="WH-like_DNA-bd_sf"/>
</dbReference>
<proteinExistence type="predicted"/>
<dbReference type="Gene3D" id="3.40.50.300">
    <property type="entry name" value="P-loop containing nucleotide triphosphate hydrolases"/>
    <property type="match status" value="1"/>
</dbReference>
<evidence type="ECO:0000313" key="6">
    <source>
        <dbReference type="Proteomes" id="UP000660554"/>
    </source>
</evidence>
<dbReference type="Gene3D" id="1.10.10.10">
    <property type="entry name" value="Winged helix-like DNA-binding domain superfamily/Winged helix DNA-binding domain"/>
    <property type="match status" value="1"/>
</dbReference>
<organism evidence="5 6">
    <name type="scientific">Streptomyces virginiae</name>
    <name type="common">Streptomyces cinnamonensis</name>
    <dbReference type="NCBI Taxonomy" id="1961"/>
    <lineage>
        <taxon>Bacteria</taxon>
        <taxon>Bacillati</taxon>
        <taxon>Actinomycetota</taxon>
        <taxon>Actinomycetes</taxon>
        <taxon>Kitasatosporales</taxon>
        <taxon>Streptomycetaceae</taxon>
        <taxon>Streptomyces</taxon>
    </lineage>
</organism>
<dbReference type="PRINTS" id="PR00038">
    <property type="entry name" value="HTHLUXR"/>
</dbReference>
<keyword evidence="1" id="KW-0547">Nucleotide-binding</keyword>
<keyword evidence="6" id="KW-1185">Reference proteome</keyword>
<evidence type="ECO:0000256" key="2">
    <source>
        <dbReference type="ARBA" id="ARBA00022840"/>
    </source>
</evidence>
<sequence length="1004" mass="106347">MTALWSGGPAEPAEDRTATGHVCGPHRGRGRLVGRTAEMGRIAAALAAARSGRGGALFVTGEPGVGKTRLATAALAEAAAADMVTVRGRASTVGPPVPYRPLVEALLLLARAGLLPDPEELGGYGPVMTRLLSATPGTADAPGTADTAHPAPSPLTVAETMLRLLAAVAGQRGCLLVLDDLHDADPGTLAVVEYLLDNIGHQPAVLLLVAGHTPRAAAELALCARRREAAETLELTPLTHPDVRLLVAAELGVAPGEVCPELLHRAVTGSAGIPFVVKELVHDHAGRPTHHGDRTPSVPSAVADDVRRRTASLGPLGTRFLGTAALFGRRFPLPVLEHAMGVDHTALSEVLRAALASSLITPDGPGTQWYAFRYPLAAEALLDDLGPGERARHARSAARALAHLHPGLPGAWRAHAARLREHAGEAREAVRLYCEAARWATAETSPEPAPQHAVQQAPEHALDLLTRAHRLLEPGTAAPELHATVLEMLLDAVARSARLDRLPAPPAVDRRIPAARRAGIHARLSAIATLTGRPAEALRHLDTARSLLPGRPADGHSALLDLAAAHAELGRPAPDRLHTAARLARRAVDAARAGDEPDAACGALLLLGQLARYTDEPAAAAHFERARAIALAHRLPVPRTAADVQLAITAAGHDERPTRLEQARQEARRRGLLPSAHDAGFALALEHVRRGAFDEARDGITEGAAEASGLGLDRHLALFRLADAVRYSHQGRRAEMSGALERLEPLLDAAPGLRAMSYGLARAFCSLLEERHDAAEQELARALAYDTENPATVDFGRHGIVVLLGVLAGRMGRRHCAGPADARAGGTRWNRQFAGLAHAVLLGREGHRERATAAADEALAAAAPYPMARRLCLRLVARTAYEDGWGAPVEWLREAEEYFHAAGHHQVAAAGRALLRGMGASVRQRRTGTEQVPPHLRRSGITVREFEVARLVAERISNRDIAGRLHISPRTVEKHVASVLQKTGHPNRGAFATAARDLVPRVPA</sequence>
<dbReference type="Pfam" id="PF00196">
    <property type="entry name" value="GerE"/>
    <property type="match status" value="1"/>
</dbReference>
<feature type="region of interest" description="Disordered" evidence="3">
    <location>
        <begin position="1"/>
        <end position="21"/>
    </location>
</feature>
<comment type="caution">
    <text evidence="5">The sequence shown here is derived from an EMBL/GenBank/DDBJ whole genome shotgun (WGS) entry which is preliminary data.</text>
</comment>
<dbReference type="RefSeq" id="WP_191870123.1">
    <property type="nucleotide sequence ID" value="NZ_BMRU01000061.1"/>
</dbReference>
<dbReference type="Pfam" id="PF13191">
    <property type="entry name" value="AAA_16"/>
    <property type="match status" value="1"/>
</dbReference>
<evidence type="ECO:0000313" key="5">
    <source>
        <dbReference type="EMBL" id="GHI13405.1"/>
    </source>
</evidence>
<evidence type="ECO:0000256" key="3">
    <source>
        <dbReference type="SAM" id="MobiDB-lite"/>
    </source>
</evidence>
<dbReference type="InterPro" id="IPR027417">
    <property type="entry name" value="P-loop_NTPase"/>
</dbReference>
<dbReference type="Proteomes" id="UP000660554">
    <property type="component" value="Unassembled WGS sequence"/>
</dbReference>
<dbReference type="InterPro" id="IPR016032">
    <property type="entry name" value="Sig_transdc_resp-reg_C-effctor"/>
</dbReference>
<dbReference type="InterPro" id="IPR000792">
    <property type="entry name" value="Tscrpt_reg_LuxR_C"/>
</dbReference>
<dbReference type="SUPFAM" id="SSF52540">
    <property type="entry name" value="P-loop containing nucleoside triphosphate hydrolases"/>
    <property type="match status" value="1"/>
</dbReference>
<protein>
    <submittedName>
        <fullName evidence="5">LuxR family transcriptional regulator</fullName>
    </submittedName>
</protein>
<dbReference type="GeneID" id="86959403"/>
<reference evidence="6" key="1">
    <citation type="submission" date="2020-09" db="EMBL/GenBank/DDBJ databases">
        <title>Whole genome shotgun sequence of Streptomyces cinnamonensis NBRC 15873.</title>
        <authorList>
            <person name="Komaki H."/>
            <person name="Tamura T."/>
        </authorList>
    </citation>
    <scope>NUCLEOTIDE SEQUENCE [LARGE SCALE GENOMIC DNA]</scope>
    <source>
        <strain evidence="6">NBRC 15873</strain>
    </source>
</reference>
<dbReference type="SUPFAM" id="SSF46894">
    <property type="entry name" value="C-terminal effector domain of the bipartite response regulators"/>
    <property type="match status" value="1"/>
</dbReference>
<dbReference type="SMART" id="SM00382">
    <property type="entry name" value="AAA"/>
    <property type="match status" value="1"/>
</dbReference>
<evidence type="ECO:0000256" key="1">
    <source>
        <dbReference type="ARBA" id="ARBA00022741"/>
    </source>
</evidence>
<dbReference type="PANTHER" id="PTHR16305:SF35">
    <property type="entry name" value="TRANSCRIPTIONAL ACTIVATOR DOMAIN"/>
    <property type="match status" value="1"/>
</dbReference>
<evidence type="ECO:0000259" key="4">
    <source>
        <dbReference type="PROSITE" id="PS50043"/>
    </source>
</evidence>